<dbReference type="GO" id="GO:0016020">
    <property type="term" value="C:membrane"/>
    <property type="evidence" value="ECO:0007669"/>
    <property type="project" value="TreeGrafter"/>
</dbReference>
<dbReference type="GO" id="GO:0005096">
    <property type="term" value="F:GTPase activator activity"/>
    <property type="evidence" value="ECO:0007669"/>
    <property type="project" value="InterPro"/>
</dbReference>
<sequence>MQKALCAAPDLGTFVTVLTPPPGVQIGSRSPVLWPKQGCWDTENIPSSRRRERSKVPYIMRQCVEIERRGMEEVGIYRVSGVAADIQALKAAFDVSECRPAQDGMEVWAVVSAMRPQSAPWPRHVTSFSVSFLHLLYQFCRHRTMHSSWEESRELLKAREGPHSGQRGRDGDLAKAGMAGDSLRILKEAAAFLCSFQITRTCR</sequence>
<keyword evidence="3" id="KW-1185">Reference proteome</keyword>
<dbReference type="InterPro" id="IPR037769">
    <property type="entry name" value="Abr/Bcr"/>
</dbReference>
<dbReference type="SUPFAM" id="SSF48350">
    <property type="entry name" value="GTPase activation domain, GAP"/>
    <property type="match status" value="1"/>
</dbReference>
<dbReference type="Pfam" id="PF00620">
    <property type="entry name" value="RhoGAP"/>
    <property type="match status" value="1"/>
</dbReference>
<evidence type="ECO:0000313" key="2">
    <source>
        <dbReference type="Ensembl" id="ENSPPYP00000027395.1"/>
    </source>
</evidence>
<dbReference type="Ensembl" id="ENSPPYT00000041815.1">
    <property type="protein sequence ID" value="ENSPPYP00000027395.1"/>
    <property type="gene ID" value="ENSPPYG00000038571.1"/>
</dbReference>
<name>A0A8I5TCX4_PONAB</name>
<evidence type="ECO:0000313" key="3">
    <source>
        <dbReference type="Proteomes" id="UP000001595"/>
    </source>
</evidence>
<dbReference type="AlphaFoldDB" id="A0A8I5TCX4"/>
<proteinExistence type="predicted"/>
<dbReference type="PANTHER" id="PTHR23182:SF3">
    <property type="entry name" value="BREAKPOINT CLUSTER REGION PROTEIN"/>
    <property type="match status" value="1"/>
</dbReference>
<reference evidence="2" key="2">
    <citation type="submission" date="2025-08" db="UniProtKB">
        <authorList>
            <consortium name="Ensembl"/>
        </authorList>
    </citation>
    <scope>IDENTIFICATION</scope>
</reference>
<dbReference type="GO" id="GO:0007165">
    <property type="term" value="P:signal transduction"/>
    <property type="evidence" value="ECO:0007669"/>
    <property type="project" value="InterPro"/>
</dbReference>
<protein>
    <recommendedName>
        <fullName evidence="1">Rho-GAP domain-containing protein</fullName>
    </recommendedName>
</protein>
<dbReference type="InterPro" id="IPR008936">
    <property type="entry name" value="Rho_GTPase_activation_prot"/>
</dbReference>
<dbReference type="Proteomes" id="UP000001595">
    <property type="component" value="Chromosome 22"/>
</dbReference>
<dbReference type="GeneTree" id="ENSGT00940000153491"/>
<reference evidence="2" key="3">
    <citation type="submission" date="2025-09" db="UniProtKB">
        <authorList>
            <consortium name="Ensembl"/>
        </authorList>
    </citation>
    <scope>IDENTIFICATION</scope>
</reference>
<reference evidence="2 3" key="1">
    <citation type="submission" date="2008-02" db="EMBL/GenBank/DDBJ databases">
        <title>A 6x draft sequence assembly of the Pongo pygmaeus abelii genome.</title>
        <authorList>
            <person name="Wilson R.K."/>
            <person name="Mardis E."/>
        </authorList>
    </citation>
    <scope>NUCLEOTIDE SEQUENCE [LARGE SCALE GENOMIC DNA]</scope>
</reference>
<accession>A0A8I5TCX4</accession>
<evidence type="ECO:0000259" key="1">
    <source>
        <dbReference type="Pfam" id="PF00620"/>
    </source>
</evidence>
<dbReference type="Gene3D" id="1.10.555.10">
    <property type="entry name" value="Rho GTPase activation protein"/>
    <property type="match status" value="1"/>
</dbReference>
<dbReference type="InterPro" id="IPR000198">
    <property type="entry name" value="RhoGAP_dom"/>
</dbReference>
<organism evidence="2 3">
    <name type="scientific">Pongo abelii</name>
    <name type="common">Sumatran orangutan</name>
    <name type="synonym">Pongo pygmaeus abelii</name>
    <dbReference type="NCBI Taxonomy" id="9601"/>
    <lineage>
        <taxon>Eukaryota</taxon>
        <taxon>Metazoa</taxon>
        <taxon>Chordata</taxon>
        <taxon>Craniata</taxon>
        <taxon>Vertebrata</taxon>
        <taxon>Euteleostomi</taxon>
        <taxon>Mammalia</taxon>
        <taxon>Eutheria</taxon>
        <taxon>Euarchontoglires</taxon>
        <taxon>Primates</taxon>
        <taxon>Haplorrhini</taxon>
        <taxon>Catarrhini</taxon>
        <taxon>Hominidae</taxon>
        <taxon>Pongo</taxon>
    </lineage>
</organism>
<feature type="domain" description="Rho-GAP" evidence="1">
    <location>
        <begin position="57"/>
        <end position="114"/>
    </location>
</feature>
<dbReference type="PANTHER" id="PTHR23182">
    <property type="entry name" value="BREAKPOINT CLUSTER REGION PROTEIN BCR"/>
    <property type="match status" value="1"/>
</dbReference>